<reference evidence="1" key="1">
    <citation type="submission" date="2021-01" db="EMBL/GenBank/DDBJ databases">
        <authorList>
            <consortium name="Genoscope - CEA"/>
            <person name="William W."/>
        </authorList>
    </citation>
    <scope>NUCLEOTIDE SEQUENCE</scope>
</reference>
<protein>
    <submittedName>
        <fullName evidence="1">Uncharacterized protein</fullName>
    </submittedName>
</protein>
<dbReference type="EMBL" id="CAJJDN010000003">
    <property type="protein sequence ID" value="CAD8048034.1"/>
    <property type="molecule type" value="Genomic_DNA"/>
</dbReference>
<evidence type="ECO:0000313" key="2">
    <source>
        <dbReference type="Proteomes" id="UP000692954"/>
    </source>
</evidence>
<proteinExistence type="predicted"/>
<dbReference type="Proteomes" id="UP000692954">
    <property type="component" value="Unassembled WGS sequence"/>
</dbReference>
<sequence length="215" mass="25764">MSIFPFQVQIKLINNYHQIIDNIIQIQPRRVQIVYKKAVVFQIQFIKLNFRKRQDKSIKRNKFIKKKENKKKIKKMSQNYEQWKLEQMQQIDYQKKRGKNVNSEGYSLRMDQNQNNGNNQQGNCNSQLDNCVDYQNKQGKTDYEMNWQYLKKDREPIGELQVVLNGNVVTILKQQIKSNGKRQNRKYSDQETYAMSNNILGPKFNDIPCPQFLNF</sequence>
<accession>A0A8S1KBC8</accession>
<organism evidence="1 2">
    <name type="scientific">Paramecium sonneborni</name>
    <dbReference type="NCBI Taxonomy" id="65129"/>
    <lineage>
        <taxon>Eukaryota</taxon>
        <taxon>Sar</taxon>
        <taxon>Alveolata</taxon>
        <taxon>Ciliophora</taxon>
        <taxon>Intramacronucleata</taxon>
        <taxon>Oligohymenophorea</taxon>
        <taxon>Peniculida</taxon>
        <taxon>Parameciidae</taxon>
        <taxon>Paramecium</taxon>
    </lineage>
</organism>
<gene>
    <name evidence="1" type="ORF">PSON_ATCC_30995.1.T0030042</name>
</gene>
<name>A0A8S1KBC8_9CILI</name>
<evidence type="ECO:0000313" key="1">
    <source>
        <dbReference type="EMBL" id="CAD8048034.1"/>
    </source>
</evidence>
<keyword evidence="2" id="KW-1185">Reference proteome</keyword>
<comment type="caution">
    <text evidence="1">The sequence shown here is derived from an EMBL/GenBank/DDBJ whole genome shotgun (WGS) entry which is preliminary data.</text>
</comment>
<dbReference type="AlphaFoldDB" id="A0A8S1KBC8"/>